<dbReference type="InterPro" id="IPR002686">
    <property type="entry name" value="Transposase_17"/>
</dbReference>
<feature type="domain" description="Transposase IS200-like" evidence="1">
    <location>
        <begin position="8"/>
        <end position="135"/>
    </location>
</feature>
<dbReference type="Gene3D" id="3.30.70.1290">
    <property type="entry name" value="Transposase IS200-like"/>
    <property type="match status" value="1"/>
</dbReference>
<dbReference type="PANTHER" id="PTHR36966:SF1">
    <property type="entry name" value="REP-ASSOCIATED TYROSINE TRANSPOSASE"/>
    <property type="match status" value="1"/>
</dbReference>
<dbReference type="NCBIfam" id="NF047646">
    <property type="entry name" value="REP_Tyr_transpos"/>
    <property type="match status" value="1"/>
</dbReference>
<evidence type="ECO:0000313" key="3">
    <source>
        <dbReference type="Proteomes" id="UP001205861"/>
    </source>
</evidence>
<comment type="caution">
    <text evidence="2">The sequence shown here is derived from an EMBL/GenBank/DDBJ whole genome shotgun (WGS) entry which is preliminary data.</text>
</comment>
<dbReference type="SUPFAM" id="SSF143422">
    <property type="entry name" value="Transposase IS200-like"/>
    <property type="match status" value="1"/>
</dbReference>
<dbReference type="PANTHER" id="PTHR36966">
    <property type="entry name" value="REP-ASSOCIATED TYROSINE TRANSPOSASE"/>
    <property type="match status" value="1"/>
</dbReference>
<proteinExistence type="predicted"/>
<reference evidence="2 3" key="1">
    <citation type="submission" date="2022-08" db="EMBL/GenBank/DDBJ databases">
        <title>Reclassification of Massilia species as members of the genera Telluria, Duganella, Pseudoduganella, Mokoshia gen. nov. and Zemynaea gen. nov. using orthogonal and non-orthogonal genome-based approaches.</title>
        <authorList>
            <person name="Bowman J.P."/>
        </authorList>
    </citation>
    <scope>NUCLEOTIDE SEQUENCE [LARGE SCALE GENOMIC DNA]</scope>
    <source>
        <strain evidence="2 3">JCM 31607</strain>
    </source>
</reference>
<dbReference type="InterPro" id="IPR036515">
    <property type="entry name" value="Transposase_17_sf"/>
</dbReference>
<organism evidence="2 3">
    <name type="scientific">Massilia solisilvae</name>
    <dbReference type="NCBI Taxonomy" id="1811225"/>
    <lineage>
        <taxon>Bacteria</taxon>
        <taxon>Pseudomonadati</taxon>
        <taxon>Pseudomonadota</taxon>
        <taxon>Betaproteobacteria</taxon>
        <taxon>Burkholderiales</taxon>
        <taxon>Oxalobacteraceae</taxon>
        <taxon>Telluria group</taxon>
        <taxon>Massilia</taxon>
    </lineage>
</organism>
<accession>A0ABT2BGB9</accession>
<dbReference type="RefSeq" id="WP_258854743.1">
    <property type="nucleotide sequence ID" value="NZ_JANUGV010000001.1"/>
</dbReference>
<gene>
    <name evidence="2" type="ORF">NX773_02140</name>
</gene>
<keyword evidence="3" id="KW-1185">Reference proteome</keyword>
<sequence>MSRFRRATVGSTFFFTVVSHRRRPVLCSDPVRVALRTAIDRVRIARPFELEGMVLLSDHLHCIWTLPDDDVDFSARWSLIKHHVAYACRGLFDDVAVTVSRRKHRDASVWQRRFWEHQIRSDADLERHLDYIHFNPVKHGVAKSAGSWPYSSVHRYVAKGVYQPDWAGLPYLENMDLD</sequence>
<dbReference type="SMART" id="SM01321">
    <property type="entry name" value="Y1_Tnp"/>
    <property type="match status" value="1"/>
</dbReference>
<evidence type="ECO:0000313" key="2">
    <source>
        <dbReference type="EMBL" id="MCS0606963.1"/>
    </source>
</evidence>
<evidence type="ECO:0000259" key="1">
    <source>
        <dbReference type="SMART" id="SM01321"/>
    </source>
</evidence>
<dbReference type="Proteomes" id="UP001205861">
    <property type="component" value="Unassembled WGS sequence"/>
</dbReference>
<dbReference type="EMBL" id="JANUGV010000001">
    <property type="protein sequence ID" value="MCS0606963.1"/>
    <property type="molecule type" value="Genomic_DNA"/>
</dbReference>
<dbReference type="InterPro" id="IPR052715">
    <property type="entry name" value="RAYT_transposase"/>
</dbReference>
<name>A0ABT2BGB9_9BURK</name>
<protein>
    <submittedName>
        <fullName evidence="2">Transposase</fullName>
    </submittedName>
</protein>